<dbReference type="EMBL" id="RIBZ01000116">
    <property type="protein sequence ID" value="RNG31098.1"/>
    <property type="molecule type" value="Genomic_DNA"/>
</dbReference>
<feature type="region of interest" description="Disordered" evidence="1">
    <location>
        <begin position="1"/>
        <end position="25"/>
    </location>
</feature>
<name>A0A3M8WLQ0_9ACTN</name>
<accession>A0A3M8WLQ0</accession>
<reference evidence="2 3" key="1">
    <citation type="submission" date="2018-11" db="EMBL/GenBank/DDBJ databases">
        <title>The Potential of Streptomyces as Biocontrol Agents against the Tomato grey mould, Botrytis cinerea (Gray mold) Frontiers in Microbiology.</title>
        <authorList>
            <person name="Li D."/>
        </authorList>
    </citation>
    <scope>NUCLEOTIDE SEQUENCE [LARGE SCALE GENOMIC DNA]</scope>
    <source>
        <strain evidence="2 3">NEAU-LD23</strain>
    </source>
</reference>
<comment type="caution">
    <text evidence="2">The sequence shown here is derived from an EMBL/GenBank/DDBJ whole genome shotgun (WGS) entry which is preliminary data.</text>
</comment>
<evidence type="ECO:0000256" key="1">
    <source>
        <dbReference type="SAM" id="MobiDB-lite"/>
    </source>
</evidence>
<dbReference type="AlphaFoldDB" id="A0A3M8WLQ0"/>
<organism evidence="2 3">
    <name type="scientific">Streptomyces botrytidirepellens</name>
    <dbReference type="NCBI Taxonomy" id="2486417"/>
    <lineage>
        <taxon>Bacteria</taxon>
        <taxon>Bacillati</taxon>
        <taxon>Actinomycetota</taxon>
        <taxon>Actinomycetes</taxon>
        <taxon>Kitasatosporales</taxon>
        <taxon>Streptomycetaceae</taxon>
        <taxon>Streptomyces</taxon>
    </lineage>
</organism>
<dbReference type="Proteomes" id="UP000275401">
    <property type="component" value="Unassembled WGS sequence"/>
</dbReference>
<evidence type="ECO:0000313" key="3">
    <source>
        <dbReference type="Proteomes" id="UP000275401"/>
    </source>
</evidence>
<protein>
    <submittedName>
        <fullName evidence="2">Uncharacterized protein</fullName>
    </submittedName>
</protein>
<sequence length="123" mass="14214">MGGTAYWTKQTERAAKRSPKKGATRRMDRLRGLLKDTDPAVADRVWKEVVDTLQRTIDRHSTRGSAYWTNEIKQADKRSSKEGATKRLDRLRGVLQRVDPVVANRAWREVSDTLQQITVRHTR</sequence>
<dbReference type="RefSeq" id="WP_123099461.1">
    <property type="nucleotide sequence ID" value="NZ_RIBZ01000116.1"/>
</dbReference>
<gene>
    <name evidence="2" type="ORF">EEJ42_09075</name>
</gene>
<proteinExistence type="predicted"/>
<evidence type="ECO:0000313" key="2">
    <source>
        <dbReference type="EMBL" id="RNG31098.1"/>
    </source>
</evidence>
<keyword evidence="3" id="KW-1185">Reference proteome</keyword>